<gene>
    <name evidence="12" type="ORF">RIMI_LOCUS22204816</name>
</gene>
<evidence type="ECO:0000313" key="12">
    <source>
        <dbReference type="EMBL" id="CAJ0967402.1"/>
    </source>
</evidence>
<keyword evidence="4" id="KW-0963">Cytoplasm</keyword>
<evidence type="ECO:0000256" key="1">
    <source>
        <dbReference type="ARBA" id="ARBA00004210"/>
    </source>
</evidence>
<keyword evidence="6" id="KW-0832">Ubl conjugation</keyword>
<dbReference type="PANTHER" id="PTHR31638">
    <property type="entry name" value="DAZ-ASSOCIATED PROTEIN 2"/>
    <property type="match status" value="1"/>
</dbReference>
<comment type="function">
    <text evidence="10">In unstressed cells, promotes SIAH1-mediated polyubiquitination and degradation of the serine/threonine-protein kinase HIPK2, probably by acting as a loading factor that potentiates complex formation between HIPK2 and ubiquitin ligase SIAH1. In response to DNA damage, localizes to the nucleus following phosphorylation by HIPK2 and modulates the expression of a subset of TP53/p53 target genes by binding to TP53 at target gene promoters. This limits the expression of a number of cell death-mediating TP53 target genes, reducing DNA damage-induced cell death. Enhances the binding of transcription factor TCF7L2/TCF4, a Wnt signaling pathway effector, to the promoters of target genes. Plays a role in stress granule formation.</text>
</comment>
<feature type="chain" id="PRO_5047008620" description="DAZ-associated protein 2" evidence="11">
    <location>
        <begin position="25"/>
        <end position="124"/>
    </location>
</feature>
<evidence type="ECO:0000313" key="13">
    <source>
        <dbReference type="Proteomes" id="UP001176940"/>
    </source>
</evidence>
<dbReference type="Pfam" id="PF11029">
    <property type="entry name" value="DAZAP2"/>
    <property type="match status" value="1"/>
</dbReference>
<name>A0ABN9MM44_9NEOB</name>
<evidence type="ECO:0000256" key="6">
    <source>
        <dbReference type="ARBA" id="ARBA00022843"/>
    </source>
</evidence>
<organism evidence="12 13">
    <name type="scientific">Ranitomeya imitator</name>
    <name type="common">mimic poison frog</name>
    <dbReference type="NCBI Taxonomy" id="111125"/>
    <lineage>
        <taxon>Eukaryota</taxon>
        <taxon>Metazoa</taxon>
        <taxon>Chordata</taxon>
        <taxon>Craniata</taxon>
        <taxon>Vertebrata</taxon>
        <taxon>Euteleostomi</taxon>
        <taxon>Amphibia</taxon>
        <taxon>Batrachia</taxon>
        <taxon>Anura</taxon>
        <taxon>Neobatrachia</taxon>
        <taxon>Hyloidea</taxon>
        <taxon>Dendrobatidae</taxon>
        <taxon>Dendrobatinae</taxon>
        <taxon>Ranitomeya</taxon>
    </lineage>
</organism>
<keyword evidence="11" id="KW-0732">Signal</keyword>
<dbReference type="InterPro" id="IPR022730">
    <property type="entry name" value="DAZ_assoc-2"/>
</dbReference>
<accession>A0ABN9MM44</accession>
<reference evidence="12" key="1">
    <citation type="submission" date="2023-07" db="EMBL/GenBank/DDBJ databases">
        <authorList>
            <person name="Stuckert A."/>
        </authorList>
    </citation>
    <scope>NUCLEOTIDE SEQUENCE</scope>
</reference>
<dbReference type="Proteomes" id="UP001176940">
    <property type="component" value="Unassembled WGS sequence"/>
</dbReference>
<evidence type="ECO:0000256" key="10">
    <source>
        <dbReference type="ARBA" id="ARBA00045449"/>
    </source>
</evidence>
<proteinExistence type="predicted"/>
<evidence type="ECO:0000256" key="9">
    <source>
        <dbReference type="ARBA" id="ARBA00034352"/>
    </source>
</evidence>
<feature type="non-terminal residue" evidence="12">
    <location>
        <position position="124"/>
    </location>
</feature>
<feature type="non-terminal residue" evidence="12">
    <location>
        <position position="1"/>
    </location>
</feature>
<feature type="signal peptide" evidence="11">
    <location>
        <begin position="1"/>
        <end position="24"/>
    </location>
</feature>
<evidence type="ECO:0000256" key="3">
    <source>
        <dbReference type="ARBA" id="ARBA00014066"/>
    </source>
</evidence>
<keyword evidence="13" id="KW-1185">Reference proteome</keyword>
<comment type="subcellular location">
    <subcellularLocation>
        <location evidence="1">Cytoplasm</location>
        <location evidence="1">Stress granule</location>
    </subcellularLocation>
    <subcellularLocation>
        <location evidence="2">Nucleus speckle</location>
    </subcellularLocation>
</comment>
<evidence type="ECO:0000256" key="11">
    <source>
        <dbReference type="SAM" id="SignalP"/>
    </source>
</evidence>
<keyword evidence="7" id="KW-0539">Nucleus</keyword>
<evidence type="ECO:0000256" key="8">
    <source>
        <dbReference type="ARBA" id="ARBA00032174"/>
    </source>
</evidence>
<protein>
    <recommendedName>
        <fullName evidence="3">DAZ-associated protein 2</fullName>
    </recommendedName>
    <alternativeName>
        <fullName evidence="8">Deleted in azoospermia-associated protein 2</fullName>
    </alternativeName>
    <alternativeName>
        <fullName evidence="9">Proline-rich transcript in brain protein</fullName>
    </alternativeName>
</protein>
<evidence type="ECO:0000256" key="5">
    <source>
        <dbReference type="ARBA" id="ARBA00022553"/>
    </source>
</evidence>
<dbReference type="PANTHER" id="PTHR31638:SF3">
    <property type="entry name" value="DAZ-ASSOCIATED PROTEIN 2"/>
    <property type="match status" value="1"/>
</dbReference>
<evidence type="ECO:0000256" key="7">
    <source>
        <dbReference type="ARBA" id="ARBA00023242"/>
    </source>
</evidence>
<keyword evidence="5" id="KW-0597">Phosphoprotein</keyword>
<dbReference type="EMBL" id="CAUEEQ010078303">
    <property type="protein sequence ID" value="CAJ0967402.1"/>
    <property type="molecule type" value="Genomic_DNA"/>
</dbReference>
<evidence type="ECO:0000256" key="4">
    <source>
        <dbReference type="ARBA" id="ARBA00022490"/>
    </source>
</evidence>
<comment type="caution">
    <text evidence="12">The sequence shown here is derived from an EMBL/GenBank/DDBJ whole genome shotgun (WGS) entry which is preliminary data.</text>
</comment>
<evidence type="ECO:0000256" key="2">
    <source>
        <dbReference type="ARBA" id="ARBA00004324"/>
    </source>
</evidence>
<sequence length="124" mass="13052">VSPRICSLQLLLLTWLLCRQLTRSVHVSAYGSDDAGCTHDFLSSHGLLPHWNRVYPPGSTLLVEGGYDAGARFGAGSSASVPPPPPGCPPNAAQLAAMQGANVIVTHREEATTSWGAQMEVTPC</sequence>